<gene>
    <name evidence="2" type="ORF">HDC17470</name>
</gene>
<evidence type="ECO:0000313" key="2">
    <source>
        <dbReference type="EMBL" id="DAA03228.1"/>
    </source>
</evidence>
<reference evidence="2" key="1">
    <citation type="journal article" date="2003" name="Genome Biol.">
        <title>An integrated gene annotation and transcriptional profiling approach towards the full gene content of the Drosophila genome.</title>
        <authorList>
            <person name="Hild M."/>
            <person name="Beckmann B."/>
            <person name="Haas S.A."/>
            <person name="Koch B."/>
            <person name="Solovyev V."/>
            <person name="Busold C."/>
            <person name="Fellenberg K."/>
            <person name="Boutros M."/>
            <person name="Vingron M."/>
            <person name="Sauer F."/>
            <person name="Hoheisel J.D."/>
            <person name="Paro R."/>
        </authorList>
    </citation>
    <scope>NUCLEOTIDE SEQUENCE</scope>
</reference>
<name>Q6IIN8_DROME</name>
<feature type="region of interest" description="Disordered" evidence="1">
    <location>
        <begin position="47"/>
        <end position="71"/>
    </location>
</feature>
<accession>Q6IIN8</accession>
<sequence>MILLPPPSTPVFSDFPPAFLPQLITANRNGRQSFAVVTVAQEYKLATERRESDQNQERLPAKKGAKDDGRT</sequence>
<evidence type="ECO:0000256" key="1">
    <source>
        <dbReference type="SAM" id="MobiDB-lite"/>
    </source>
</evidence>
<organism evidence="2">
    <name type="scientific">Drosophila melanogaster</name>
    <name type="common">Fruit fly</name>
    <dbReference type="NCBI Taxonomy" id="7227"/>
    <lineage>
        <taxon>Eukaryota</taxon>
        <taxon>Metazoa</taxon>
        <taxon>Ecdysozoa</taxon>
        <taxon>Arthropoda</taxon>
        <taxon>Hexapoda</taxon>
        <taxon>Insecta</taxon>
        <taxon>Pterygota</taxon>
        <taxon>Neoptera</taxon>
        <taxon>Endopterygota</taxon>
        <taxon>Diptera</taxon>
        <taxon>Brachycera</taxon>
        <taxon>Muscomorpha</taxon>
        <taxon>Ephydroidea</taxon>
        <taxon>Drosophilidae</taxon>
        <taxon>Drosophila</taxon>
        <taxon>Sophophora</taxon>
    </lineage>
</organism>
<dbReference type="AlphaFoldDB" id="Q6IIN8"/>
<dbReference type="EMBL" id="BK003028">
    <property type="protein sequence ID" value="DAA03228.1"/>
    <property type="molecule type" value="Genomic_DNA"/>
</dbReference>
<protein>
    <submittedName>
        <fullName evidence="2">HDC17470</fullName>
    </submittedName>
</protein>
<proteinExistence type="predicted"/>